<evidence type="ECO:0000313" key="2">
    <source>
        <dbReference type="Proteomes" id="UP000016630"/>
    </source>
</evidence>
<proteinExistence type="predicted"/>
<evidence type="ECO:0000313" key="1">
    <source>
        <dbReference type="EMBL" id="ERJ63927.1"/>
    </source>
</evidence>
<dbReference type="PATRIC" id="fig|1227271.3.peg.1936"/>
<accession>A0A0E2LMW5</accession>
<name>A0A0E2LMW5_PORGN</name>
<sequence>MKAEIESIVCNWADEIPHILIRIINAITLSTNEKELRAAVNRIAEETELDKFFAYGYGTHHFWLTHRRLSNGEPMEHRLLKVEF</sequence>
<dbReference type="HOGENOM" id="CLU_185000_0_0_10"/>
<dbReference type="Proteomes" id="UP000016630">
    <property type="component" value="Unassembled WGS sequence"/>
</dbReference>
<organism evidence="1 2">
    <name type="scientific">Porphyromonas gingivalis F0570</name>
    <dbReference type="NCBI Taxonomy" id="1227271"/>
    <lineage>
        <taxon>Bacteria</taxon>
        <taxon>Pseudomonadati</taxon>
        <taxon>Bacteroidota</taxon>
        <taxon>Bacteroidia</taxon>
        <taxon>Bacteroidales</taxon>
        <taxon>Porphyromonadaceae</taxon>
        <taxon>Porphyromonas</taxon>
    </lineage>
</organism>
<dbReference type="RefSeq" id="WP_021666068.1">
    <property type="nucleotide sequence ID" value="NZ_KI259218.1"/>
</dbReference>
<gene>
    <name evidence="1" type="ORF">HMPREF1555_02202</name>
</gene>
<protein>
    <submittedName>
        <fullName evidence="1">Uncharacterized protein</fullName>
    </submittedName>
</protein>
<reference evidence="1 2" key="1">
    <citation type="submission" date="2013-06" db="EMBL/GenBank/DDBJ databases">
        <authorList>
            <person name="Weinstock G."/>
            <person name="Sodergren E."/>
            <person name="Lobos E.A."/>
            <person name="Fulton L."/>
            <person name="Fulton R."/>
            <person name="Courtney L."/>
            <person name="Fronick C."/>
            <person name="O'Laughlin M."/>
            <person name="Godfrey J."/>
            <person name="Wilson R.M."/>
            <person name="Miner T."/>
            <person name="Farmer C."/>
            <person name="Delehaunty K."/>
            <person name="Cordes M."/>
            <person name="Minx P."/>
            <person name="Tomlinson C."/>
            <person name="Chen J."/>
            <person name="Wollam A."/>
            <person name="Pepin K.H."/>
            <person name="Bhonagiri V."/>
            <person name="Zhang X."/>
            <person name="Warren W."/>
            <person name="Mitreva M."/>
            <person name="Mardis E.R."/>
            <person name="Wilson R.K."/>
        </authorList>
    </citation>
    <scope>NUCLEOTIDE SEQUENCE [LARGE SCALE GENOMIC DNA]</scope>
    <source>
        <strain evidence="1 2">F0570</strain>
    </source>
</reference>
<comment type="caution">
    <text evidence="1">The sequence shown here is derived from an EMBL/GenBank/DDBJ whole genome shotgun (WGS) entry which is preliminary data.</text>
</comment>
<dbReference type="AlphaFoldDB" id="A0A0E2LMW5"/>
<dbReference type="EMBL" id="AWUW01000146">
    <property type="protein sequence ID" value="ERJ63927.1"/>
    <property type="molecule type" value="Genomic_DNA"/>
</dbReference>